<evidence type="ECO:0000313" key="2">
    <source>
        <dbReference type="EMBL" id="KAJ8384352.1"/>
    </source>
</evidence>
<dbReference type="AlphaFoldDB" id="A0AAD7RI55"/>
<protein>
    <submittedName>
        <fullName evidence="2">Uncharacterized protein</fullName>
    </submittedName>
</protein>
<organism evidence="2 3">
    <name type="scientific">Aldrovandia affinis</name>
    <dbReference type="NCBI Taxonomy" id="143900"/>
    <lineage>
        <taxon>Eukaryota</taxon>
        <taxon>Metazoa</taxon>
        <taxon>Chordata</taxon>
        <taxon>Craniata</taxon>
        <taxon>Vertebrata</taxon>
        <taxon>Euteleostomi</taxon>
        <taxon>Actinopterygii</taxon>
        <taxon>Neopterygii</taxon>
        <taxon>Teleostei</taxon>
        <taxon>Notacanthiformes</taxon>
        <taxon>Halosauridae</taxon>
        <taxon>Aldrovandia</taxon>
    </lineage>
</organism>
<comment type="caution">
    <text evidence="2">The sequence shown here is derived from an EMBL/GenBank/DDBJ whole genome shotgun (WGS) entry which is preliminary data.</text>
</comment>
<accession>A0AAD7RI55</accession>
<proteinExistence type="predicted"/>
<evidence type="ECO:0000256" key="1">
    <source>
        <dbReference type="SAM" id="MobiDB-lite"/>
    </source>
</evidence>
<dbReference type="Proteomes" id="UP001221898">
    <property type="component" value="Unassembled WGS sequence"/>
</dbReference>
<gene>
    <name evidence="2" type="ORF">AAFF_G00206050</name>
</gene>
<feature type="region of interest" description="Disordered" evidence="1">
    <location>
        <begin position="24"/>
        <end position="77"/>
    </location>
</feature>
<sequence length="104" mass="11481">MWDVLLYQCSERCGMCCTLDGGHGEGQGTPTPAHGQQHRTIHQRPSRLSPNQLRPHPHGGGRRPGLRSQVQRKRGIAETKDVVCHHVMGFSSTPFSCKTVKPST</sequence>
<dbReference type="EMBL" id="JAINUG010000273">
    <property type="protein sequence ID" value="KAJ8384352.1"/>
    <property type="molecule type" value="Genomic_DNA"/>
</dbReference>
<name>A0AAD7RI55_9TELE</name>
<keyword evidence="3" id="KW-1185">Reference proteome</keyword>
<feature type="compositionally biased region" description="Basic residues" evidence="1">
    <location>
        <begin position="55"/>
        <end position="74"/>
    </location>
</feature>
<feature type="compositionally biased region" description="Basic residues" evidence="1">
    <location>
        <begin position="36"/>
        <end position="45"/>
    </location>
</feature>
<evidence type="ECO:0000313" key="3">
    <source>
        <dbReference type="Proteomes" id="UP001221898"/>
    </source>
</evidence>
<reference evidence="2" key="1">
    <citation type="journal article" date="2023" name="Science">
        <title>Genome structures resolve the early diversification of teleost fishes.</title>
        <authorList>
            <person name="Parey E."/>
            <person name="Louis A."/>
            <person name="Montfort J."/>
            <person name="Bouchez O."/>
            <person name="Roques C."/>
            <person name="Iampietro C."/>
            <person name="Lluch J."/>
            <person name="Castinel A."/>
            <person name="Donnadieu C."/>
            <person name="Desvignes T."/>
            <person name="Floi Bucao C."/>
            <person name="Jouanno E."/>
            <person name="Wen M."/>
            <person name="Mejri S."/>
            <person name="Dirks R."/>
            <person name="Jansen H."/>
            <person name="Henkel C."/>
            <person name="Chen W.J."/>
            <person name="Zahm M."/>
            <person name="Cabau C."/>
            <person name="Klopp C."/>
            <person name="Thompson A.W."/>
            <person name="Robinson-Rechavi M."/>
            <person name="Braasch I."/>
            <person name="Lecointre G."/>
            <person name="Bobe J."/>
            <person name="Postlethwait J.H."/>
            <person name="Berthelot C."/>
            <person name="Roest Crollius H."/>
            <person name="Guiguen Y."/>
        </authorList>
    </citation>
    <scope>NUCLEOTIDE SEQUENCE</scope>
    <source>
        <strain evidence="2">NC1722</strain>
    </source>
</reference>